<evidence type="ECO:0000256" key="2">
    <source>
        <dbReference type="SAM" id="SignalP"/>
    </source>
</evidence>
<feature type="transmembrane region" description="Helical" evidence="1">
    <location>
        <begin position="60"/>
        <end position="82"/>
    </location>
</feature>
<keyword evidence="4" id="KW-1185">Reference proteome</keyword>
<dbReference type="InParanoid" id="A0A146G8H0"/>
<reference evidence="4" key="1">
    <citation type="journal article" date="2017" name="Genome Announc.">
        <title>Draft Genome Sequence of Terrimicrobium sacchariphilum NM-5T, a Facultative Anaerobic Soil Bacterium of the Class Spartobacteria.</title>
        <authorList>
            <person name="Qiu Y.L."/>
            <person name="Tourlousse D.M."/>
            <person name="Matsuura N."/>
            <person name="Ohashi A."/>
            <person name="Sekiguchi Y."/>
        </authorList>
    </citation>
    <scope>NUCLEOTIDE SEQUENCE [LARGE SCALE GENOMIC DNA]</scope>
    <source>
        <strain evidence="4">NM-5</strain>
    </source>
</reference>
<feature type="transmembrane region" description="Helical" evidence="1">
    <location>
        <begin position="378"/>
        <end position="398"/>
    </location>
</feature>
<accession>A0A146G8H0</accession>
<feature type="transmembrane region" description="Helical" evidence="1">
    <location>
        <begin position="481"/>
        <end position="501"/>
    </location>
</feature>
<evidence type="ECO:0000256" key="1">
    <source>
        <dbReference type="SAM" id="Phobius"/>
    </source>
</evidence>
<feature type="signal peptide" evidence="2">
    <location>
        <begin position="1"/>
        <end position="23"/>
    </location>
</feature>
<feature type="transmembrane region" description="Helical" evidence="1">
    <location>
        <begin position="442"/>
        <end position="461"/>
    </location>
</feature>
<dbReference type="InterPro" id="IPR009978">
    <property type="entry name" value="Na_H_antiport_3"/>
</dbReference>
<keyword evidence="1" id="KW-1133">Transmembrane helix</keyword>
<name>A0A146G8H0_TERSA</name>
<feature type="chain" id="PRO_5007524564" evidence="2">
    <location>
        <begin position="24"/>
        <end position="502"/>
    </location>
</feature>
<keyword evidence="1" id="KW-0472">Membrane</keyword>
<feature type="transmembrane region" description="Helical" evidence="1">
    <location>
        <begin position="210"/>
        <end position="228"/>
    </location>
</feature>
<dbReference type="Proteomes" id="UP000076023">
    <property type="component" value="Unassembled WGS sequence"/>
</dbReference>
<organism evidence="3 4">
    <name type="scientific">Terrimicrobium sacchariphilum</name>
    <dbReference type="NCBI Taxonomy" id="690879"/>
    <lineage>
        <taxon>Bacteria</taxon>
        <taxon>Pseudomonadati</taxon>
        <taxon>Verrucomicrobiota</taxon>
        <taxon>Terrimicrobiia</taxon>
        <taxon>Terrimicrobiales</taxon>
        <taxon>Terrimicrobiaceae</taxon>
        <taxon>Terrimicrobium</taxon>
    </lineage>
</organism>
<evidence type="ECO:0000313" key="3">
    <source>
        <dbReference type="EMBL" id="GAT32936.1"/>
    </source>
</evidence>
<dbReference type="EMBL" id="BDCO01000002">
    <property type="protein sequence ID" value="GAT32936.1"/>
    <property type="molecule type" value="Genomic_DNA"/>
</dbReference>
<sequence>MAARALLFLILACLLAGIGVADAASGEGSGTFPLPLESYHDDNVPSLEAKLAGRITTDPFNLIATGIFLLAIVHTFFASKFLKIAHDYRHRYDVLEDRDERADGYRVARQRDSLQFRATLFHFLGEIEAIFGIWLIPLGIAIVVFKGWGSMVHYVDGVNFTEPIFVFVIMAIASSRPILFVAEKCLAMVAAVGKGTPAAWWLSILTLGPILGSFITEPAAMTISAMLLGERFYKLKPGKALAYATLGLLFVNVSIGGTFTHFAAPPVVMVATKWQWGLEFMMSHFGWKAAISILGSNLLVLAIFSRELLAMKANPEPRHESNDIPIPWTVTVVHLLAVTWTVLVAHHPALVLLGLLFFLAYVKATERHQFTISLRGPMLVGFFLASLVIHGGCQQWWIAPVLGGLGEWPLFGGAVLLTAFNDNAAITYLATLVPNFSDALEYAVVAGAVVGGGLTVIANAPNPAGQSLLQKHFGPGGVNPLGLLAGALGPTLIAAAAFMLLR</sequence>
<dbReference type="Pfam" id="PF07399">
    <property type="entry name" value="Na_H_antiport_3"/>
    <property type="match status" value="1"/>
</dbReference>
<feature type="transmembrane region" description="Helical" evidence="1">
    <location>
        <begin position="240"/>
        <end position="264"/>
    </location>
</feature>
<gene>
    <name evidence="3" type="ORF">TSACC_21339</name>
</gene>
<dbReference type="STRING" id="690879.TSACC_21339"/>
<feature type="transmembrane region" description="Helical" evidence="1">
    <location>
        <begin position="119"/>
        <end position="145"/>
    </location>
</feature>
<protein>
    <submittedName>
        <fullName evidence="3">Putative Na+/H+ antiporter</fullName>
    </submittedName>
</protein>
<keyword evidence="2" id="KW-0732">Signal</keyword>
<feature type="transmembrane region" description="Helical" evidence="1">
    <location>
        <begin position="151"/>
        <end position="173"/>
    </location>
</feature>
<evidence type="ECO:0000313" key="4">
    <source>
        <dbReference type="Proteomes" id="UP000076023"/>
    </source>
</evidence>
<proteinExistence type="predicted"/>
<comment type="caution">
    <text evidence="3">The sequence shown here is derived from an EMBL/GenBank/DDBJ whole genome shotgun (WGS) entry which is preliminary data.</text>
</comment>
<dbReference type="AlphaFoldDB" id="A0A146G8H0"/>
<dbReference type="RefSeq" id="WP_075078731.1">
    <property type="nucleotide sequence ID" value="NZ_BDCO01000002.1"/>
</dbReference>
<feature type="transmembrane region" description="Helical" evidence="1">
    <location>
        <begin position="410"/>
        <end position="430"/>
    </location>
</feature>
<dbReference type="OrthoDB" id="248356at2"/>
<keyword evidence="1" id="KW-0812">Transmembrane</keyword>
<feature type="transmembrane region" description="Helical" evidence="1">
    <location>
        <begin position="284"/>
        <end position="304"/>
    </location>
</feature>